<reference evidence="1 2" key="1">
    <citation type="submission" date="2013-08" db="EMBL/GenBank/DDBJ databases">
        <authorList>
            <person name="Weinstock G."/>
            <person name="Sodergren E."/>
            <person name="Wylie T."/>
            <person name="Fulton L."/>
            <person name="Fulton R."/>
            <person name="Fronick C."/>
            <person name="O'Laughlin M."/>
            <person name="Godfrey J."/>
            <person name="Miner T."/>
            <person name="Herter B."/>
            <person name="Appelbaum E."/>
            <person name="Cordes M."/>
            <person name="Lek S."/>
            <person name="Wollam A."/>
            <person name="Pepin K.H."/>
            <person name="Palsikar V.B."/>
            <person name="Mitreva M."/>
            <person name="Wilson R.K."/>
        </authorList>
    </citation>
    <scope>NUCLEOTIDE SEQUENCE [LARGE SCALE GENOMIC DNA]</scope>
    <source>
        <strain evidence="1 2">F0580</strain>
    </source>
</reference>
<proteinExistence type="predicted"/>
<dbReference type="EMBL" id="AWSI01000014">
    <property type="protein sequence ID" value="ERH31360.1"/>
    <property type="molecule type" value="Genomic_DNA"/>
</dbReference>
<accession>U1QVF8</accession>
<evidence type="ECO:0000313" key="2">
    <source>
        <dbReference type="Proteomes" id="UP000016519"/>
    </source>
</evidence>
<protein>
    <submittedName>
        <fullName evidence="1">Uncharacterized protein</fullName>
    </submittedName>
</protein>
<organism evidence="1 2">
    <name type="scientific">Alloscardovia omnicolens F0580</name>
    <dbReference type="NCBI Taxonomy" id="1321816"/>
    <lineage>
        <taxon>Bacteria</taxon>
        <taxon>Bacillati</taxon>
        <taxon>Actinomycetota</taxon>
        <taxon>Actinomycetes</taxon>
        <taxon>Bifidobacteriales</taxon>
        <taxon>Bifidobacteriaceae</taxon>
        <taxon>Alloscardovia</taxon>
    </lineage>
</organism>
<keyword evidence="2" id="KW-1185">Reference proteome</keyword>
<sequence>MSLVKSFFFVFLYLIDRKPYILYKKILRKKRGKCVYMKRGRPIMVALF</sequence>
<dbReference type="AlphaFoldDB" id="U1QVF8"/>
<dbReference type="HOGENOM" id="CLU_3161324_0_0_11"/>
<name>U1QVF8_9BIFI</name>
<gene>
    <name evidence="1" type="ORF">HMPREF9244_00502</name>
</gene>
<evidence type="ECO:0000313" key="1">
    <source>
        <dbReference type="EMBL" id="ERH31360.1"/>
    </source>
</evidence>
<comment type="caution">
    <text evidence="1">The sequence shown here is derived from an EMBL/GenBank/DDBJ whole genome shotgun (WGS) entry which is preliminary data.</text>
</comment>
<feature type="non-terminal residue" evidence="1">
    <location>
        <position position="48"/>
    </location>
</feature>
<dbReference type="Proteomes" id="UP000016519">
    <property type="component" value="Unassembled WGS sequence"/>
</dbReference>